<keyword evidence="1" id="KW-0805">Transcription regulation</keyword>
<dbReference type="InterPro" id="IPR020449">
    <property type="entry name" value="Tscrpt_reg_AraC-type_HTH"/>
</dbReference>
<sequence length="274" mass="31533">MTKRYIPIMTESDKELPFYLVQAGQAWNQEHVVRPNGYLYQWIQCVEGEGELQVEGKTHRVKEGMVMLLFKGVAHEYYAISPTWIVDWIVFDGHQVESFLKNAAGIAASGVLYVSKPDIFTAINQSLLDIEHSDIPLRGVQSSSIIYTLLTSMMQYTSKQPNNSATYLNSRLKPLFQYIEQNIAEPLTLDNMAAITDYTPQHLCTVFKKSTGIRIFQYINSVRMKRSKELLLQHPHMQVKEIAALAGFEDVNYFCTVFKKHEQLSPSQYRQMHQ</sequence>
<dbReference type="SMART" id="SM00342">
    <property type="entry name" value="HTH_ARAC"/>
    <property type="match status" value="1"/>
</dbReference>
<evidence type="ECO:0000259" key="4">
    <source>
        <dbReference type="PROSITE" id="PS01124"/>
    </source>
</evidence>
<dbReference type="PANTHER" id="PTHR43280">
    <property type="entry name" value="ARAC-FAMILY TRANSCRIPTIONAL REGULATOR"/>
    <property type="match status" value="1"/>
</dbReference>
<dbReference type="PROSITE" id="PS01124">
    <property type="entry name" value="HTH_ARAC_FAMILY_2"/>
    <property type="match status" value="1"/>
</dbReference>
<evidence type="ECO:0000256" key="2">
    <source>
        <dbReference type="ARBA" id="ARBA00023125"/>
    </source>
</evidence>
<name>A0A2V2YYR3_9BACL</name>
<proteinExistence type="predicted"/>
<dbReference type="Proteomes" id="UP000246635">
    <property type="component" value="Unassembled WGS sequence"/>
</dbReference>
<dbReference type="EMBL" id="QGTQ01000002">
    <property type="protein sequence ID" value="PWW07279.1"/>
    <property type="molecule type" value="Genomic_DNA"/>
</dbReference>
<evidence type="ECO:0000313" key="6">
    <source>
        <dbReference type="Proteomes" id="UP000246635"/>
    </source>
</evidence>
<dbReference type="PRINTS" id="PR00032">
    <property type="entry name" value="HTHARAC"/>
</dbReference>
<protein>
    <submittedName>
        <fullName evidence="5">AraC-like DNA-binding protein</fullName>
    </submittedName>
</protein>
<dbReference type="Pfam" id="PF12833">
    <property type="entry name" value="HTH_18"/>
    <property type="match status" value="1"/>
</dbReference>
<dbReference type="SUPFAM" id="SSF46689">
    <property type="entry name" value="Homeodomain-like"/>
    <property type="match status" value="2"/>
</dbReference>
<accession>A0A2V2YYR3</accession>
<dbReference type="Gene3D" id="1.10.10.60">
    <property type="entry name" value="Homeodomain-like"/>
    <property type="match status" value="2"/>
</dbReference>
<evidence type="ECO:0000256" key="3">
    <source>
        <dbReference type="ARBA" id="ARBA00023163"/>
    </source>
</evidence>
<evidence type="ECO:0000313" key="5">
    <source>
        <dbReference type="EMBL" id="PWW07279.1"/>
    </source>
</evidence>
<dbReference type="InterPro" id="IPR014710">
    <property type="entry name" value="RmlC-like_jellyroll"/>
</dbReference>
<keyword evidence="3" id="KW-0804">Transcription</keyword>
<evidence type="ECO:0000256" key="1">
    <source>
        <dbReference type="ARBA" id="ARBA00023015"/>
    </source>
</evidence>
<dbReference type="SUPFAM" id="SSF51215">
    <property type="entry name" value="Regulatory protein AraC"/>
    <property type="match status" value="1"/>
</dbReference>
<dbReference type="InterPro" id="IPR018060">
    <property type="entry name" value="HTH_AraC"/>
</dbReference>
<dbReference type="PROSITE" id="PS00041">
    <property type="entry name" value="HTH_ARAC_FAMILY_1"/>
    <property type="match status" value="1"/>
</dbReference>
<dbReference type="OrthoDB" id="185320at2"/>
<feature type="domain" description="HTH araC/xylS-type" evidence="4">
    <location>
        <begin position="173"/>
        <end position="272"/>
    </location>
</feature>
<dbReference type="Gene3D" id="2.60.120.10">
    <property type="entry name" value="Jelly Rolls"/>
    <property type="match status" value="1"/>
</dbReference>
<comment type="caution">
    <text evidence="5">The sequence shown here is derived from an EMBL/GenBank/DDBJ whole genome shotgun (WGS) entry which is preliminary data.</text>
</comment>
<dbReference type="AlphaFoldDB" id="A0A2V2YYR3"/>
<dbReference type="PANTHER" id="PTHR43280:SF28">
    <property type="entry name" value="HTH-TYPE TRANSCRIPTIONAL ACTIVATOR RHAS"/>
    <property type="match status" value="1"/>
</dbReference>
<dbReference type="InterPro" id="IPR018062">
    <property type="entry name" value="HTH_AraC-typ_CS"/>
</dbReference>
<dbReference type="RefSeq" id="WP_110042536.1">
    <property type="nucleotide sequence ID" value="NZ_CP054612.1"/>
</dbReference>
<gene>
    <name evidence="5" type="ORF">DFQ01_102171</name>
</gene>
<dbReference type="GO" id="GO:0043565">
    <property type="term" value="F:sequence-specific DNA binding"/>
    <property type="evidence" value="ECO:0007669"/>
    <property type="project" value="InterPro"/>
</dbReference>
<reference evidence="5 6" key="1">
    <citation type="submission" date="2018-05" db="EMBL/GenBank/DDBJ databases">
        <title>Genomic Encyclopedia of Type Strains, Phase III (KMG-III): the genomes of soil and plant-associated and newly described type strains.</title>
        <authorList>
            <person name="Whitman W."/>
        </authorList>
    </citation>
    <scope>NUCLEOTIDE SEQUENCE [LARGE SCALE GENOMIC DNA]</scope>
    <source>
        <strain evidence="5 6">CECT 5696</strain>
    </source>
</reference>
<dbReference type="InterPro" id="IPR037923">
    <property type="entry name" value="HTH-like"/>
</dbReference>
<dbReference type="InterPro" id="IPR003313">
    <property type="entry name" value="AraC-bd"/>
</dbReference>
<keyword evidence="6" id="KW-1185">Reference proteome</keyword>
<keyword evidence="2 5" id="KW-0238">DNA-binding</keyword>
<dbReference type="Pfam" id="PF02311">
    <property type="entry name" value="AraC_binding"/>
    <property type="match status" value="1"/>
</dbReference>
<organism evidence="5 6">
    <name type="scientific">Paenibacillus cellulosilyticus</name>
    <dbReference type="NCBI Taxonomy" id="375489"/>
    <lineage>
        <taxon>Bacteria</taxon>
        <taxon>Bacillati</taxon>
        <taxon>Bacillota</taxon>
        <taxon>Bacilli</taxon>
        <taxon>Bacillales</taxon>
        <taxon>Paenibacillaceae</taxon>
        <taxon>Paenibacillus</taxon>
    </lineage>
</organism>
<dbReference type="GO" id="GO:0003700">
    <property type="term" value="F:DNA-binding transcription factor activity"/>
    <property type="evidence" value="ECO:0007669"/>
    <property type="project" value="InterPro"/>
</dbReference>
<dbReference type="InterPro" id="IPR009057">
    <property type="entry name" value="Homeodomain-like_sf"/>
</dbReference>